<dbReference type="RefSeq" id="WP_130478140.1">
    <property type="nucleotide sequence ID" value="NZ_SFCC01000014.1"/>
</dbReference>
<dbReference type="FunFam" id="3.40.50.2000:FF:000072">
    <property type="entry name" value="Glycosyl transferase"/>
    <property type="match status" value="1"/>
</dbReference>
<dbReference type="AlphaFoldDB" id="A0A4Q7J228"/>
<dbReference type="Proteomes" id="UP000292003">
    <property type="component" value="Unassembled WGS sequence"/>
</dbReference>
<reference evidence="7 8" key="1">
    <citation type="submission" date="2019-02" db="EMBL/GenBank/DDBJ databases">
        <title>Draft genome sequence of Amycolatopsis sp. 8-3EHSu isolated from roots of Suaeda maritima.</title>
        <authorList>
            <person name="Duangmal K."/>
            <person name="Chantavorakit T."/>
        </authorList>
    </citation>
    <scope>NUCLEOTIDE SEQUENCE [LARGE SCALE GENOMIC DNA]</scope>
    <source>
        <strain evidence="7 8">8-3EHSu</strain>
    </source>
</reference>
<evidence type="ECO:0000256" key="1">
    <source>
        <dbReference type="ARBA" id="ARBA00006962"/>
    </source>
</evidence>
<dbReference type="GO" id="GO:0016758">
    <property type="term" value="F:hexosyltransferase activity"/>
    <property type="evidence" value="ECO:0007669"/>
    <property type="project" value="UniProtKB-ARBA"/>
</dbReference>
<proteinExistence type="inferred from homology"/>
<sequence length="412" mass="41481">MRILFSSLGSPGHTYPLIPLARAAVAAGHEVLFATSAELHPVLADAGCAVAEAGEGLREAFFTTFGSHLGRSPQPPPTLPDTERELLYAKAFGDVLPRAFLAGLLPLIERDRPDLVVHEAGNPGAALAGKHAGVPTVCHAFGLAPIELGPGFAEALHAVAADAGVTLPSGPALGTAGDPYLDLCPPSLQRTELAEAVPAVALRPAPFAPPAQLPAVVRDRVPGRPLVYLTLGTVIGAADVLRAAADGLSALDADILVATGPSVSADVLGDLPPNVTVQPWVPQADVIPLADLVVHHGGFNTTLTALAAAVPQVVLPSRANAFDGLDRIAASGAVEHLPPDTADGDAVADAAARVLAGPGYAAAARKLAEEIAAMPSADDVAARLPALAAGQPVQSGTSTMRTTAAESSTPGA</sequence>
<dbReference type="Pfam" id="PF06722">
    <property type="entry name" value="EryCIII-like_C"/>
    <property type="match status" value="1"/>
</dbReference>
<dbReference type="InterPro" id="IPR050426">
    <property type="entry name" value="Glycosyltransferase_28"/>
</dbReference>
<organism evidence="7 8">
    <name type="scientific">Amycolatopsis suaedae</name>
    <dbReference type="NCBI Taxonomy" id="2510978"/>
    <lineage>
        <taxon>Bacteria</taxon>
        <taxon>Bacillati</taxon>
        <taxon>Actinomycetota</taxon>
        <taxon>Actinomycetes</taxon>
        <taxon>Pseudonocardiales</taxon>
        <taxon>Pseudonocardiaceae</taxon>
        <taxon>Amycolatopsis</taxon>
    </lineage>
</organism>
<protein>
    <submittedName>
        <fullName evidence="7">Glycosyltransferase</fullName>
    </submittedName>
</protein>
<gene>
    <name evidence="7" type="ORF">EWH70_25890</name>
</gene>
<feature type="domain" description="Erythromycin biosynthesis protein CIII-like C-terminal" evidence="5">
    <location>
        <begin position="246"/>
        <end position="387"/>
    </location>
</feature>
<feature type="region of interest" description="Disordered" evidence="4">
    <location>
        <begin position="391"/>
        <end position="412"/>
    </location>
</feature>
<evidence type="ECO:0000256" key="4">
    <source>
        <dbReference type="SAM" id="MobiDB-lite"/>
    </source>
</evidence>
<keyword evidence="3 7" id="KW-0808">Transferase</keyword>
<comment type="caution">
    <text evidence="7">The sequence shown here is derived from an EMBL/GenBank/DDBJ whole genome shotgun (WGS) entry which is preliminary data.</text>
</comment>
<dbReference type="GO" id="GO:0008194">
    <property type="term" value="F:UDP-glycosyltransferase activity"/>
    <property type="evidence" value="ECO:0007669"/>
    <property type="project" value="InterPro"/>
</dbReference>
<dbReference type="OrthoDB" id="5488434at2"/>
<dbReference type="EMBL" id="SFCC01000014">
    <property type="protein sequence ID" value="RZQ60927.1"/>
    <property type="molecule type" value="Genomic_DNA"/>
</dbReference>
<evidence type="ECO:0000259" key="6">
    <source>
        <dbReference type="Pfam" id="PF21036"/>
    </source>
</evidence>
<dbReference type="CDD" id="cd03784">
    <property type="entry name" value="GT1_Gtf-like"/>
    <property type="match status" value="1"/>
</dbReference>
<dbReference type="Gene3D" id="3.40.50.2000">
    <property type="entry name" value="Glycogen Phosphorylase B"/>
    <property type="match status" value="2"/>
</dbReference>
<evidence type="ECO:0000259" key="5">
    <source>
        <dbReference type="Pfam" id="PF06722"/>
    </source>
</evidence>
<dbReference type="InterPro" id="IPR010610">
    <property type="entry name" value="EryCIII-like_C"/>
</dbReference>
<evidence type="ECO:0000256" key="2">
    <source>
        <dbReference type="ARBA" id="ARBA00022676"/>
    </source>
</evidence>
<keyword evidence="2" id="KW-0328">Glycosyltransferase</keyword>
<accession>A0A4Q7J228</accession>
<comment type="similarity">
    <text evidence="1">Belongs to the glycosyltransferase 28 family.</text>
</comment>
<evidence type="ECO:0000313" key="8">
    <source>
        <dbReference type="Proteomes" id="UP000292003"/>
    </source>
</evidence>
<evidence type="ECO:0000313" key="7">
    <source>
        <dbReference type="EMBL" id="RZQ60927.1"/>
    </source>
</evidence>
<dbReference type="InterPro" id="IPR002213">
    <property type="entry name" value="UDP_glucos_trans"/>
</dbReference>
<dbReference type="GO" id="GO:0017000">
    <property type="term" value="P:antibiotic biosynthetic process"/>
    <property type="evidence" value="ECO:0007669"/>
    <property type="project" value="UniProtKB-ARBA"/>
</dbReference>
<name>A0A4Q7J228_9PSEU</name>
<dbReference type="PANTHER" id="PTHR48050:SF13">
    <property type="entry name" value="STEROL 3-BETA-GLUCOSYLTRANSFERASE UGT80A2"/>
    <property type="match status" value="1"/>
</dbReference>
<keyword evidence="8" id="KW-1185">Reference proteome</keyword>
<dbReference type="PANTHER" id="PTHR48050">
    <property type="entry name" value="STEROL 3-BETA-GLUCOSYLTRANSFERASE"/>
    <property type="match status" value="1"/>
</dbReference>
<dbReference type="InterPro" id="IPR048284">
    <property type="entry name" value="EryCIII-like_N"/>
</dbReference>
<evidence type="ECO:0000256" key="3">
    <source>
        <dbReference type="ARBA" id="ARBA00022679"/>
    </source>
</evidence>
<feature type="compositionally biased region" description="Polar residues" evidence="4">
    <location>
        <begin position="392"/>
        <end position="412"/>
    </location>
</feature>
<dbReference type="SUPFAM" id="SSF53756">
    <property type="entry name" value="UDP-Glycosyltransferase/glycogen phosphorylase"/>
    <property type="match status" value="1"/>
</dbReference>
<dbReference type="Pfam" id="PF21036">
    <property type="entry name" value="EryCIII-like_N"/>
    <property type="match status" value="1"/>
</dbReference>
<feature type="domain" description="Erythromycin biosynthesis protein CIII-like N-terminal" evidence="6">
    <location>
        <begin position="25"/>
        <end position="232"/>
    </location>
</feature>